<reference evidence="1" key="2">
    <citation type="journal article" date="2015" name="Data Brief">
        <title>Shoot transcriptome of the giant reed, Arundo donax.</title>
        <authorList>
            <person name="Barrero R.A."/>
            <person name="Guerrero F.D."/>
            <person name="Moolhuijzen P."/>
            <person name="Goolsby J.A."/>
            <person name="Tidwell J."/>
            <person name="Bellgard S.E."/>
            <person name="Bellgard M.I."/>
        </authorList>
    </citation>
    <scope>NUCLEOTIDE SEQUENCE</scope>
    <source>
        <tissue evidence="1">Shoot tissue taken approximately 20 cm above the soil surface</tissue>
    </source>
</reference>
<dbReference type="EMBL" id="GBRH01254091">
    <property type="protein sequence ID" value="JAD43804.1"/>
    <property type="molecule type" value="Transcribed_RNA"/>
</dbReference>
<accession>A0A0A8ZWM8</accession>
<proteinExistence type="predicted"/>
<evidence type="ECO:0000313" key="1">
    <source>
        <dbReference type="EMBL" id="JAD43804.1"/>
    </source>
</evidence>
<protein>
    <submittedName>
        <fullName evidence="1">Uncharacterized protein</fullName>
    </submittedName>
</protein>
<organism evidence="1">
    <name type="scientific">Arundo donax</name>
    <name type="common">Giant reed</name>
    <name type="synonym">Donax arundinaceus</name>
    <dbReference type="NCBI Taxonomy" id="35708"/>
    <lineage>
        <taxon>Eukaryota</taxon>
        <taxon>Viridiplantae</taxon>
        <taxon>Streptophyta</taxon>
        <taxon>Embryophyta</taxon>
        <taxon>Tracheophyta</taxon>
        <taxon>Spermatophyta</taxon>
        <taxon>Magnoliopsida</taxon>
        <taxon>Liliopsida</taxon>
        <taxon>Poales</taxon>
        <taxon>Poaceae</taxon>
        <taxon>PACMAD clade</taxon>
        <taxon>Arundinoideae</taxon>
        <taxon>Arundineae</taxon>
        <taxon>Arundo</taxon>
    </lineage>
</organism>
<dbReference type="AlphaFoldDB" id="A0A0A8ZWM8"/>
<reference evidence="1" key="1">
    <citation type="submission" date="2014-09" db="EMBL/GenBank/DDBJ databases">
        <authorList>
            <person name="Magalhaes I.L.F."/>
            <person name="Oliveira U."/>
            <person name="Santos F.R."/>
            <person name="Vidigal T.H.D.A."/>
            <person name="Brescovit A.D."/>
            <person name="Santos A.J."/>
        </authorList>
    </citation>
    <scope>NUCLEOTIDE SEQUENCE</scope>
    <source>
        <tissue evidence="1">Shoot tissue taken approximately 20 cm above the soil surface</tissue>
    </source>
</reference>
<name>A0A0A8ZWM8_ARUDO</name>
<sequence length="63" mass="7469">MKYSYIRFSCALVQMGTQELNYKKTVTKSCVSRAYLQIYFHLHKKLGKTKQKVKNCQIIDHLI</sequence>